<keyword evidence="1" id="KW-0472">Membrane</keyword>
<feature type="transmembrane region" description="Helical" evidence="1">
    <location>
        <begin position="6"/>
        <end position="26"/>
    </location>
</feature>
<comment type="caution">
    <text evidence="2">The sequence shown here is derived from an EMBL/GenBank/DDBJ whole genome shotgun (WGS) entry which is preliminary data.</text>
</comment>
<keyword evidence="1" id="KW-0812">Transmembrane</keyword>
<dbReference type="EMBL" id="CAKJVE010000001">
    <property type="protein sequence ID" value="CAG9701919.1"/>
    <property type="molecule type" value="Genomic_DNA"/>
</dbReference>
<gene>
    <name evidence="3" type="ORF">CNEO2_440051</name>
    <name evidence="2" type="ORF">CNEO_10390</name>
</gene>
<proteinExistence type="predicted"/>
<reference evidence="3" key="2">
    <citation type="submission" date="2022-10" db="EMBL/GenBank/DDBJ databases">
        <authorList>
            <person name="Aires J."/>
            <person name="Mesa V."/>
        </authorList>
    </citation>
    <scope>NUCLEOTIDE SEQUENCE</scope>
    <source>
        <strain evidence="3">Clostridium neonatale JD116</strain>
    </source>
</reference>
<evidence type="ECO:0000313" key="4">
    <source>
        <dbReference type="Proteomes" id="UP000789738"/>
    </source>
</evidence>
<evidence type="ECO:0000256" key="1">
    <source>
        <dbReference type="SAM" id="Phobius"/>
    </source>
</evidence>
<name>A0AA86JB54_9CLOT</name>
<dbReference type="EMBL" id="CAMTCP010000242">
    <property type="protein sequence ID" value="CAI3630552.1"/>
    <property type="molecule type" value="Genomic_DNA"/>
</dbReference>
<reference evidence="2" key="1">
    <citation type="submission" date="2021-10" db="EMBL/GenBank/DDBJ databases">
        <authorList>
            <person name="Mesa V."/>
        </authorList>
    </citation>
    <scope>NUCLEOTIDE SEQUENCE</scope>
    <source>
        <strain evidence="2">CC3_PB</strain>
    </source>
</reference>
<sequence length="107" mass="12791">MNSIITYLLLYNQYLVKIICELFLFISKYIPLKQMIFDDSNSLEYQKFKVDRLPTILKFEKVDYILLLEYYKHKYNKILKPVQRRNGKSIPESIICPKCGAPHFGHI</sequence>
<keyword evidence="1" id="KW-1133">Transmembrane helix</keyword>
<organism evidence="2 4">
    <name type="scientific">Clostridium neonatale</name>
    <dbReference type="NCBI Taxonomy" id="137838"/>
    <lineage>
        <taxon>Bacteria</taxon>
        <taxon>Bacillati</taxon>
        <taxon>Bacillota</taxon>
        <taxon>Clostridia</taxon>
        <taxon>Eubacteriales</taxon>
        <taxon>Clostridiaceae</taxon>
        <taxon>Clostridium</taxon>
    </lineage>
</organism>
<dbReference type="RefSeq" id="WP_312037091.1">
    <property type="nucleotide sequence ID" value="NZ_CAMRXC010000228.1"/>
</dbReference>
<dbReference type="AlphaFoldDB" id="A0AA86JB54"/>
<dbReference type="Proteomes" id="UP001189143">
    <property type="component" value="Unassembled WGS sequence"/>
</dbReference>
<accession>A0AA86JB54</accession>
<evidence type="ECO:0000313" key="2">
    <source>
        <dbReference type="EMBL" id="CAG9701919.1"/>
    </source>
</evidence>
<dbReference type="Proteomes" id="UP000789738">
    <property type="component" value="Unassembled WGS sequence"/>
</dbReference>
<evidence type="ECO:0000313" key="3">
    <source>
        <dbReference type="EMBL" id="CAI3630552.1"/>
    </source>
</evidence>
<protein>
    <submittedName>
        <fullName evidence="2">Uncharacterized protein</fullName>
    </submittedName>
</protein>